<protein>
    <submittedName>
        <fullName evidence="6">LysR family transcriptional regulator</fullName>
    </submittedName>
</protein>
<evidence type="ECO:0000313" key="7">
    <source>
        <dbReference type="Proteomes" id="UP001500975"/>
    </source>
</evidence>
<name>A0ABP8HL70_9BURK</name>
<accession>A0ABP8HL70</accession>
<proteinExistence type="inferred from homology"/>
<evidence type="ECO:0000259" key="5">
    <source>
        <dbReference type="PROSITE" id="PS50931"/>
    </source>
</evidence>
<gene>
    <name evidence="6" type="ORF">GCM10023165_21050</name>
</gene>
<dbReference type="PRINTS" id="PR00039">
    <property type="entry name" value="HTHLYSR"/>
</dbReference>
<dbReference type="InterPro" id="IPR036388">
    <property type="entry name" value="WH-like_DNA-bd_sf"/>
</dbReference>
<dbReference type="Pfam" id="PF03466">
    <property type="entry name" value="LysR_substrate"/>
    <property type="match status" value="1"/>
</dbReference>
<dbReference type="Gene3D" id="1.10.10.10">
    <property type="entry name" value="Winged helix-like DNA-binding domain superfamily/Winged helix DNA-binding domain"/>
    <property type="match status" value="1"/>
</dbReference>
<dbReference type="InterPro" id="IPR000847">
    <property type="entry name" value="LysR_HTH_N"/>
</dbReference>
<comment type="caution">
    <text evidence="6">The sequence shown here is derived from an EMBL/GenBank/DDBJ whole genome shotgun (WGS) entry which is preliminary data.</text>
</comment>
<evidence type="ECO:0000256" key="1">
    <source>
        <dbReference type="ARBA" id="ARBA00009437"/>
    </source>
</evidence>
<dbReference type="InterPro" id="IPR005119">
    <property type="entry name" value="LysR_subst-bd"/>
</dbReference>
<sequence length="304" mass="33598">MQNIPWARRLKLRHLEIFLALHDEGSLTAAAARLHMTQPAMSHWLADIEEAVGHPLFARKPKFMLTAVGQVLLAHARRMLGDVQRTDSEMQAVQAGLSGRLHVGTSLPSVLVPRAIARLLEGRPEVFAEVYESNQAELMDKLSKCEIDLTVAALTAPVLNSGFACERLFFDRVQVVATQGHPLLRQASVSLEEVRNHAWILPRRSTVMREVFDSAFAAHGLPPPEPHVEANSSMRLQVLIAAGGFLSIFSGSEVNIYCSLGLIERMPMTMEIPFGEFGAIWSADRAGSLINEFLDALRKEAHLI</sequence>
<feature type="domain" description="HTH lysR-type" evidence="5">
    <location>
        <begin position="10"/>
        <end position="66"/>
    </location>
</feature>
<dbReference type="SUPFAM" id="SSF53850">
    <property type="entry name" value="Periplasmic binding protein-like II"/>
    <property type="match status" value="1"/>
</dbReference>
<dbReference type="InterPro" id="IPR036390">
    <property type="entry name" value="WH_DNA-bd_sf"/>
</dbReference>
<keyword evidence="7" id="KW-1185">Reference proteome</keyword>
<keyword evidence="3" id="KW-0238">DNA-binding</keyword>
<evidence type="ECO:0000256" key="3">
    <source>
        <dbReference type="ARBA" id="ARBA00023125"/>
    </source>
</evidence>
<dbReference type="PROSITE" id="PS50931">
    <property type="entry name" value="HTH_LYSR"/>
    <property type="match status" value="1"/>
</dbReference>
<dbReference type="SUPFAM" id="SSF46785">
    <property type="entry name" value="Winged helix' DNA-binding domain"/>
    <property type="match status" value="1"/>
</dbReference>
<evidence type="ECO:0000256" key="4">
    <source>
        <dbReference type="ARBA" id="ARBA00023163"/>
    </source>
</evidence>
<keyword evidence="2" id="KW-0805">Transcription regulation</keyword>
<dbReference type="EMBL" id="BAABGJ010000017">
    <property type="protein sequence ID" value="GAA4340807.1"/>
    <property type="molecule type" value="Genomic_DNA"/>
</dbReference>
<comment type="similarity">
    <text evidence="1">Belongs to the LysR transcriptional regulatory family.</text>
</comment>
<organism evidence="6 7">
    <name type="scientific">Variovorax defluvii</name>
    <dbReference type="NCBI Taxonomy" id="913761"/>
    <lineage>
        <taxon>Bacteria</taxon>
        <taxon>Pseudomonadati</taxon>
        <taxon>Pseudomonadota</taxon>
        <taxon>Betaproteobacteria</taxon>
        <taxon>Burkholderiales</taxon>
        <taxon>Comamonadaceae</taxon>
        <taxon>Variovorax</taxon>
    </lineage>
</organism>
<dbReference type="PANTHER" id="PTHR30419">
    <property type="entry name" value="HTH-TYPE TRANSCRIPTIONAL REGULATOR YBHD"/>
    <property type="match status" value="1"/>
</dbReference>
<dbReference type="InterPro" id="IPR050950">
    <property type="entry name" value="HTH-type_LysR_regulators"/>
</dbReference>
<evidence type="ECO:0000313" key="6">
    <source>
        <dbReference type="EMBL" id="GAA4340807.1"/>
    </source>
</evidence>
<dbReference type="Proteomes" id="UP001500975">
    <property type="component" value="Unassembled WGS sequence"/>
</dbReference>
<dbReference type="Gene3D" id="3.40.190.290">
    <property type="match status" value="1"/>
</dbReference>
<reference evidence="7" key="1">
    <citation type="journal article" date="2019" name="Int. J. Syst. Evol. Microbiol.">
        <title>The Global Catalogue of Microorganisms (GCM) 10K type strain sequencing project: providing services to taxonomists for standard genome sequencing and annotation.</title>
        <authorList>
            <consortium name="The Broad Institute Genomics Platform"/>
            <consortium name="The Broad Institute Genome Sequencing Center for Infectious Disease"/>
            <person name="Wu L."/>
            <person name="Ma J."/>
        </authorList>
    </citation>
    <scope>NUCLEOTIDE SEQUENCE [LARGE SCALE GENOMIC DNA]</scope>
    <source>
        <strain evidence="7">JCM 17804</strain>
    </source>
</reference>
<keyword evidence="4" id="KW-0804">Transcription</keyword>
<dbReference type="Pfam" id="PF00126">
    <property type="entry name" value="HTH_1"/>
    <property type="match status" value="1"/>
</dbReference>
<dbReference type="PANTHER" id="PTHR30419:SF8">
    <property type="entry name" value="NITROGEN ASSIMILATION TRANSCRIPTIONAL ACTIVATOR-RELATED"/>
    <property type="match status" value="1"/>
</dbReference>
<evidence type="ECO:0000256" key="2">
    <source>
        <dbReference type="ARBA" id="ARBA00023015"/>
    </source>
</evidence>